<dbReference type="Proteomes" id="UP000027586">
    <property type="component" value="Unassembled WGS sequence"/>
</dbReference>
<evidence type="ECO:0000313" key="5">
    <source>
        <dbReference type="Proteomes" id="UP000027586"/>
    </source>
</evidence>
<dbReference type="OrthoDB" id="19806at2759"/>
<proteinExistence type="predicted"/>
<comment type="caution">
    <text evidence="4">The sequence shown here is derived from an EMBL/GenBank/DDBJ whole genome shotgun (WGS) entry which is preliminary data.</text>
</comment>
<evidence type="ECO:0000256" key="2">
    <source>
        <dbReference type="SAM" id="MobiDB-lite"/>
    </source>
</evidence>
<name>A0A068SDM3_9FUNG</name>
<accession>A0A068SDM3</accession>
<sequence>MPFDRKQFVFVERKKALHLAESCGLGIVKEEAYLYGYQIYIIEQWLCDRSITSNTIKVFTGNQQHSIKVCVLSISTAELQHPRPEIQAFFNASAPLKLKHTGLGEIMLTDPSELPCDMDMVLVPDGDYDKWINQAYVNINLRRTNCTGRSALNLNKPNPASEEKFRSIYKIADTVPFEIAVINLVTVAQVALYLFNLLKRDYIDGLICNETSKAFWEFYTRYHPHKSPDYQLKEPWMEPHLLTALISKLVLCRNKLHAYNFTTIKDPFTDYEEFRFDIEEYQRAKGLKRTKFLDLATLDKLNEHTINQLKVRNVIKSKLDDISGVSNSPLFSESSEPEVFRHHATIESLRAIWRPRLRNTPGGDLDKPQHELLHMIKGMSARTTRTSGAAAEILSKFAGSLPWVENKQSSVSRNRSKRRAAATSSPPVTTPTSPAVPLRNTTTTTTATNIQLTSPNGLSTVEDVLYQPDIRDDTNTRRLLFESGLSSDDDFSSYRSDSDFPPWRLSSDRQDTPPPLSTTTTDFPTKRFVGSPVSLRPETASPVSDIAGNGASDFMPLSQPHRAPMRSRSVSDSIVSFAYFPPSPKDPIRPSKPILPRANSLTMIPAVHSNHLLHNDGNNERMTDFIPYIEQSADDNTSPALRPSVTMDVETYLIFEKLQRQHTELREAYQQLQKMANVYERRAEQLRTTWLRRSTEFEQIERAARKVMDEQLEAENELKEVDDSSAKLHYELNVLNENLKDVEENVSTFYSKVSLLERKMHESQQSITTMLIIGNYFDYYWRKIKRWAGWSSDP</sequence>
<evidence type="ECO:0000256" key="1">
    <source>
        <dbReference type="SAM" id="Coils"/>
    </source>
</evidence>
<dbReference type="InterPro" id="IPR038919">
    <property type="entry name" value="STB2/STB2"/>
</dbReference>
<keyword evidence="1" id="KW-0175">Coiled coil</keyword>
<protein>
    <submittedName>
        <fullName evidence="4">Sin3 complex subunit</fullName>
    </submittedName>
</protein>
<reference evidence="4" key="1">
    <citation type="submission" date="2013-08" db="EMBL/GenBank/DDBJ databases">
        <title>Gene expansion shapes genome architecture in the human pathogen Lichtheimia corymbifera: an evolutionary genomics analysis in the ancient terrestrial Mucorales (Mucoromycotina).</title>
        <authorList>
            <person name="Schwartze V.U."/>
            <person name="Winter S."/>
            <person name="Shelest E."/>
            <person name="Marcet-Houben M."/>
            <person name="Horn F."/>
            <person name="Wehner S."/>
            <person name="Hoffmann K."/>
            <person name="Riege K."/>
            <person name="Sammeth M."/>
            <person name="Nowrousian M."/>
            <person name="Valiante V."/>
            <person name="Linde J."/>
            <person name="Jacobsen I.D."/>
            <person name="Marz M."/>
            <person name="Brakhage A.A."/>
            <person name="Gabaldon T."/>
            <person name="Bocker S."/>
            <person name="Voigt K."/>
        </authorList>
    </citation>
    <scope>NUCLEOTIDE SEQUENCE [LARGE SCALE GENOMIC DNA]</scope>
    <source>
        <strain evidence="4">FSU 9682</strain>
    </source>
</reference>
<organism evidence="4 5">
    <name type="scientific">Lichtheimia corymbifera JMRC:FSU:9682</name>
    <dbReference type="NCBI Taxonomy" id="1263082"/>
    <lineage>
        <taxon>Eukaryota</taxon>
        <taxon>Fungi</taxon>
        <taxon>Fungi incertae sedis</taxon>
        <taxon>Mucoromycota</taxon>
        <taxon>Mucoromycotina</taxon>
        <taxon>Mucoromycetes</taxon>
        <taxon>Mucorales</taxon>
        <taxon>Lichtheimiaceae</taxon>
        <taxon>Lichtheimia</taxon>
    </lineage>
</organism>
<feature type="region of interest" description="Disordered" evidence="2">
    <location>
        <begin position="405"/>
        <end position="454"/>
    </location>
</feature>
<dbReference type="STRING" id="1263082.A0A068SDM3"/>
<dbReference type="PANTHER" id="PTHR31011:SF2">
    <property type="entry name" value="PROTEIN STB2-RELATED"/>
    <property type="match status" value="1"/>
</dbReference>
<dbReference type="InterPro" id="IPR059025">
    <property type="entry name" value="STB6_N"/>
</dbReference>
<evidence type="ECO:0000313" key="4">
    <source>
        <dbReference type="EMBL" id="CDH60060.1"/>
    </source>
</evidence>
<dbReference type="AlphaFoldDB" id="A0A068SDM3"/>
<evidence type="ECO:0000259" key="3">
    <source>
        <dbReference type="Pfam" id="PF25995"/>
    </source>
</evidence>
<dbReference type="VEuPathDB" id="FungiDB:LCOR_10858.1"/>
<feature type="domain" description="STB6-like N-terminal" evidence="3">
    <location>
        <begin position="6"/>
        <end position="143"/>
    </location>
</feature>
<keyword evidence="5" id="KW-1185">Reference proteome</keyword>
<dbReference type="EMBL" id="CBTN010000082">
    <property type="protein sequence ID" value="CDH60060.1"/>
    <property type="molecule type" value="Genomic_DNA"/>
</dbReference>
<dbReference type="GO" id="GO:0070822">
    <property type="term" value="C:Sin3-type complex"/>
    <property type="evidence" value="ECO:0007669"/>
    <property type="project" value="TreeGrafter"/>
</dbReference>
<feature type="region of interest" description="Disordered" evidence="2">
    <location>
        <begin position="489"/>
        <end position="545"/>
    </location>
</feature>
<gene>
    <name evidence="4" type="ORF">LCOR_10858.1</name>
</gene>
<feature type="compositionally biased region" description="Low complexity" evidence="2">
    <location>
        <begin position="421"/>
        <end position="448"/>
    </location>
</feature>
<feature type="coiled-coil region" evidence="1">
    <location>
        <begin position="655"/>
        <end position="745"/>
    </location>
</feature>
<dbReference type="PANTHER" id="PTHR31011">
    <property type="entry name" value="PROTEIN STB2-RELATED"/>
    <property type="match status" value="1"/>
</dbReference>
<dbReference type="Pfam" id="PF25995">
    <property type="entry name" value="STB6_N"/>
    <property type="match status" value="1"/>
</dbReference>